<dbReference type="HOGENOM" id="CLU_018825_1_0_4"/>
<dbReference type="GO" id="GO:0016829">
    <property type="term" value="F:lyase activity"/>
    <property type="evidence" value="ECO:0007669"/>
    <property type="project" value="UniProtKB-KW"/>
</dbReference>
<evidence type="ECO:0000256" key="2">
    <source>
        <dbReference type="ARBA" id="ARBA00023239"/>
    </source>
</evidence>
<keyword evidence="1" id="KW-0408">Iron</keyword>
<evidence type="ECO:0000313" key="4">
    <source>
        <dbReference type="EMBL" id="CCJ56164.1"/>
    </source>
</evidence>
<evidence type="ECO:0000256" key="1">
    <source>
        <dbReference type="ARBA" id="ARBA00023004"/>
    </source>
</evidence>
<name>A0A0C6PCW0_BORBO</name>
<dbReference type="CDD" id="cd01355">
    <property type="entry name" value="AcnX"/>
    <property type="match status" value="1"/>
</dbReference>
<reference evidence="4 5" key="1">
    <citation type="journal article" date="2012" name="BMC Genomics">
        <title>Comparative genomics of the classical Bordetella subspecies: the evolution and exchange of virulence-associated diversity amongst closely related pathogens.</title>
        <authorList>
            <person name="Park J."/>
            <person name="Zhang Y."/>
            <person name="Buboltz A.M."/>
            <person name="Zhang X."/>
            <person name="Schuster S.C."/>
            <person name="Ahuja U."/>
            <person name="Liu M."/>
            <person name="Miller J.F."/>
            <person name="Sebaihia M."/>
            <person name="Bentley S.D."/>
            <person name="Parkhill J."/>
            <person name="Harvill E.T."/>
        </authorList>
    </citation>
    <scope>NUCLEOTIDE SEQUENCE [LARGE SCALE GENOMIC DNA]</scope>
    <source>
        <strain evidence="4 5">253</strain>
    </source>
</reference>
<evidence type="ECO:0000259" key="3">
    <source>
        <dbReference type="Pfam" id="PF04412"/>
    </source>
</evidence>
<organism evidence="4 5">
    <name type="scientific">Bordetella bronchiseptica 253</name>
    <dbReference type="NCBI Taxonomy" id="568707"/>
    <lineage>
        <taxon>Bacteria</taxon>
        <taxon>Pseudomonadati</taxon>
        <taxon>Pseudomonadota</taxon>
        <taxon>Betaproteobacteria</taxon>
        <taxon>Burkholderiales</taxon>
        <taxon>Alcaligenaceae</taxon>
        <taxon>Bordetella</taxon>
    </lineage>
</organism>
<gene>
    <name evidence="4" type="ORF">BN112_4250</name>
</gene>
<proteinExistence type="predicted"/>
<dbReference type="Pfam" id="PF04412">
    <property type="entry name" value="AcnX"/>
    <property type="match status" value="1"/>
</dbReference>
<evidence type="ECO:0000313" key="5">
    <source>
        <dbReference type="Proteomes" id="UP000007564"/>
    </source>
</evidence>
<dbReference type="AlphaFoldDB" id="A0A0C6PCW0"/>
<sequence>MILTDEQQGLLNGDAGDVVAKYFTWLVEWGRLMGAQRLVKVDSVHTSGITAQGRVAGAVSPEARKKTREQVIEFTSVRMRAPTATHVARVCVEDDKGGGLSAEDQAFQKLVIDRARDAGIQLTWTCAPYIAGILPSKNQICAWTESSAVVYINAMVGARSTRNGTESAIAAAMSGWFPEFGVLLEENRQADLIVEVEAAPSEELCDWGFLGYFAGEVSGLRTPVLDQLRAPSLEEAKQLSAAVATGGGCTMFHIAGVTPEAPTLDAVARRPLERIRYTAADRARIAAKLNTLTSERIDYVVLGCPHATLHEIQVIASQLEGRRVCPNVRLEVWTAWAVRAVAQRMGLVDVIERAGGKVLTDSCPSITRSGHGRRMVTNAVKQGNYLQGMTGHEVAVGKLTDVVSAALTGTWQGL</sequence>
<dbReference type="PANTHER" id="PTHR36577:SF3">
    <property type="entry name" value="DUF521 DOMAIN PROTEIN (AFU_ORTHOLOGUE AFUA_6G00490)"/>
    <property type="match status" value="1"/>
</dbReference>
<dbReference type="InterPro" id="IPR007506">
    <property type="entry name" value="PMDh-L-like_dom"/>
</dbReference>
<feature type="domain" description="Phosphomevalonate dehydratase large subunit-like" evidence="3">
    <location>
        <begin position="1"/>
        <end position="403"/>
    </location>
</feature>
<dbReference type="EMBL" id="HE965806">
    <property type="protein sequence ID" value="CCJ56164.1"/>
    <property type="molecule type" value="Genomic_DNA"/>
</dbReference>
<dbReference type="PANTHER" id="PTHR36577">
    <property type="entry name" value="DUF521 DOMAIN PROTEIN (AFU_ORTHOLOGUE AFUA_6G00490)"/>
    <property type="match status" value="1"/>
</dbReference>
<dbReference type="RefSeq" id="WP_003814532.1">
    <property type="nucleotide sequence ID" value="NC_019382.1"/>
</dbReference>
<accession>A0A0C6PCW0</accession>
<dbReference type="Proteomes" id="UP000007564">
    <property type="component" value="Chromosome"/>
</dbReference>
<dbReference type="KEGG" id="bbh:BN112_4250"/>
<dbReference type="OrthoDB" id="1550274at2"/>
<keyword evidence="2" id="KW-0456">Lyase</keyword>
<protein>
    <recommendedName>
        <fullName evidence="3">Phosphomevalonate dehydratase large subunit-like domain-containing protein</fullName>
    </recommendedName>
</protein>